<protein>
    <submittedName>
        <fullName evidence="4">Uncharacterized protein</fullName>
    </submittedName>
</protein>
<evidence type="ECO:0000256" key="1">
    <source>
        <dbReference type="SAM" id="Phobius"/>
    </source>
</evidence>
<evidence type="ECO:0000313" key="4">
    <source>
        <dbReference type="EnsemblMetazoa" id="XP_022652161"/>
    </source>
</evidence>
<dbReference type="EnsemblMetazoa" id="XM_022796426">
    <property type="protein sequence ID" value="XP_022652161"/>
    <property type="gene ID" value="LOC111246587"/>
</dbReference>
<evidence type="ECO:0000259" key="3">
    <source>
        <dbReference type="Pfam" id="PF20146"/>
    </source>
</evidence>
<dbReference type="Pfam" id="PF01757">
    <property type="entry name" value="Acyl_transf_3"/>
    <property type="match status" value="1"/>
</dbReference>
<keyword evidence="1" id="KW-1133">Transmembrane helix</keyword>
<dbReference type="PANTHER" id="PTHR11161">
    <property type="entry name" value="O-ACYLTRANSFERASE"/>
    <property type="match status" value="1"/>
</dbReference>
<feature type="transmembrane region" description="Helical" evidence="1">
    <location>
        <begin position="518"/>
        <end position="543"/>
    </location>
</feature>
<reference evidence="4" key="1">
    <citation type="submission" date="2021-01" db="UniProtKB">
        <authorList>
            <consortium name="EnsemblMetazoa"/>
        </authorList>
    </citation>
    <scope>IDENTIFICATION</scope>
</reference>
<organism evidence="4 5">
    <name type="scientific">Varroa destructor</name>
    <name type="common">Honeybee mite</name>
    <dbReference type="NCBI Taxonomy" id="109461"/>
    <lineage>
        <taxon>Eukaryota</taxon>
        <taxon>Metazoa</taxon>
        <taxon>Ecdysozoa</taxon>
        <taxon>Arthropoda</taxon>
        <taxon>Chelicerata</taxon>
        <taxon>Arachnida</taxon>
        <taxon>Acari</taxon>
        <taxon>Parasitiformes</taxon>
        <taxon>Mesostigmata</taxon>
        <taxon>Gamasina</taxon>
        <taxon>Dermanyssoidea</taxon>
        <taxon>Varroidae</taxon>
        <taxon>Varroa</taxon>
    </lineage>
</organism>
<feature type="transmembrane region" description="Helical" evidence="1">
    <location>
        <begin position="563"/>
        <end position="583"/>
    </location>
</feature>
<dbReference type="InterPro" id="IPR052728">
    <property type="entry name" value="O2_lipid_transport_reg"/>
</dbReference>
<name>A0A7M7MCK1_VARDE</name>
<feature type="transmembrane region" description="Helical" evidence="1">
    <location>
        <begin position="127"/>
        <end position="150"/>
    </location>
</feature>
<dbReference type="RefSeq" id="XP_022652161.1">
    <property type="nucleotide sequence ID" value="XM_022796426.1"/>
</dbReference>
<dbReference type="OrthoDB" id="6487827at2759"/>
<feature type="transmembrane region" description="Helical" evidence="1">
    <location>
        <begin position="230"/>
        <end position="252"/>
    </location>
</feature>
<keyword evidence="1" id="KW-0812">Transmembrane</keyword>
<evidence type="ECO:0000313" key="5">
    <source>
        <dbReference type="Proteomes" id="UP000594260"/>
    </source>
</evidence>
<feature type="transmembrane region" description="Helical" evidence="1">
    <location>
        <begin position="369"/>
        <end position="390"/>
    </location>
</feature>
<accession>A0A7M7MCK1</accession>
<feature type="transmembrane region" description="Helical" evidence="1">
    <location>
        <begin position="446"/>
        <end position="468"/>
    </location>
</feature>
<dbReference type="Proteomes" id="UP000594260">
    <property type="component" value="Unplaced"/>
</dbReference>
<feature type="transmembrane region" description="Helical" evidence="1">
    <location>
        <begin position="282"/>
        <end position="300"/>
    </location>
</feature>
<dbReference type="KEGG" id="vde:111246587"/>
<dbReference type="AlphaFoldDB" id="A0A7M7MCK1"/>
<dbReference type="PANTHER" id="PTHR11161:SF0">
    <property type="entry name" value="O-ACYLTRANSFERASE LIKE PROTEIN"/>
    <property type="match status" value="1"/>
</dbReference>
<dbReference type="GeneID" id="111246587"/>
<keyword evidence="5" id="KW-1185">Reference proteome</keyword>
<dbReference type="OMA" id="ICDYNER"/>
<feature type="domain" description="Acyltransferase 3" evidence="2">
    <location>
        <begin position="189"/>
        <end position="536"/>
    </location>
</feature>
<dbReference type="InterPro" id="IPR006621">
    <property type="entry name" value="Nose-resist-to-fluoxetine_N"/>
</dbReference>
<keyword evidence="1" id="KW-0472">Membrane</keyword>
<dbReference type="InterPro" id="IPR002656">
    <property type="entry name" value="Acyl_transf_3_dom"/>
</dbReference>
<dbReference type="GO" id="GO:0016747">
    <property type="term" value="F:acyltransferase activity, transferring groups other than amino-acyl groups"/>
    <property type="evidence" value="ECO:0007669"/>
    <property type="project" value="InterPro"/>
</dbReference>
<feature type="transmembrane region" description="Helical" evidence="1">
    <location>
        <begin position="410"/>
        <end position="434"/>
    </location>
</feature>
<dbReference type="Pfam" id="PF20146">
    <property type="entry name" value="NRF"/>
    <property type="match status" value="1"/>
</dbReference>
<feature type="domain" description="Nose resistant-to-fluoxetine protein N-terminal" evidence="3">
    <location>
        <begin position="3"/>
        <end position="95"/>
    </location>
</feature>
<feature type="transmembrane region" description="Helical" evidence="1">
    <location>
        <begin position="342"/>
        <end position="362"/>
    </location>
</feature>
<dbReference type="InParanoid" id="A0A7M7MCK1"/>
<sequence>MIAHGSYDECLAIRVPNKEDPSKVDFNAQYCTLGLHIERQPTVRRNLEGFVQADKYLKHYLTNITWVLNLVDRIPLIRRMALCLPSTCSPDIVPHFIEKLLGKYGVSSSILGCRNVLDEKPYPTGTYAAITVTCVLVAIVFAATLVDYLVPLQNKVSAEAVNLVRCFSARAATRRLTTVDREAEHSHLDSIHGIRVLSALWILLSHTYATDPGNLDRPYHLFALLQDPRFTVVTQGIYSVDTFYTLTGILFYRNMTIERKRFQNISVIPFSIVVVFRRAIRLLTPTLGALCLLYLLPAFVTGPSMDYMYNYFTNNCAERWWYIPLFISNLQTLDEACILHSWYMAADLQMICILTLPVLALIAWPRKGIWLIGAIAVTSIIYAGSMLIIYETTPTILFTPLTLSNAILFSIYQHVSSLAHLSTMCIGVLGAYLIEHHRDIKARRSLFVLGWIFCIIITSTIVFFPFKWHFNGNYGFGEGLAYVTLSRPVWAACIVWVLYACAAGYGEPVRTLFNRPNVVILSRLSFCFYLVSSTLVLVKMFAARTATAFTHFQEMRDFCADMVYGYIVGYVLFLLFEGPTYALDKWIVNLCSRKRSVEQNGRSIPICDYNERTKSCKGEVSRTVENSILSYVKSRL</sequence>
<feature type="transmembrane region" description="Helical" evidence="1">
    <location>
        <begin position="488"/>
        <end position="506"/>
    </location>
</feature>
<proteinExistence type="predicted"/>
<evidence type="ECO:0000259" key="2">
    <source>
        <dbReference type="Pfam" id="PF01757"/>
    </source>
</evidence>